<dbReference type="InterPro" id="IPR037379">
    <property type="entry name" value="WDR74/Nsa1"/>
</dbReference>
<proteinExistence type="predicted"/>
<dbReference type="SUPFAM" id="SSF50998">
    <property type="entry name" value="Quinoprotein alcohol dehydrogenase-like"/>
    <property type="match status" value="1"/>
</dbReference>
<dbReference type="GO" id="GO:0030687">
    <property type="term" value="C:preribosome, large subunit precursor"/>
    <property type="evidence" value="ECO:0007669"/>
    <property type="project" value="TreeGrafter"/>
</dbReference>
<dbReference type="OrthoDB" id="18388at2759"/>
<feature type="region of interest" description="Disordered" evidence="2">
    <location>
        <begin position="73"/>
        <end position="108"/>
    </location>
</feature>
<dbReference type="GO" id="GO:0042273">
    <property type="term" value="P:ribosomal large subunit biogenesis"/>
    <property type="evidence" value="ECO:0007669"/>
    <property type="project" value="InterPro"/>
</dbReference>
<feature type="region of interest" description="Disordered" evidence="2">
    <location>
        <begin position="177"/>
        <end position="196"/>
    </location>
</feature>
<evidence type="ECO:0000256" key="2">
    <source>
        <dbReference type="SAM" id="MobiDB-lite"/>
    </source>
</evidence>
<sequence>MRLLVSDQDSGSIKEIVFPFDTNTSDKTAPQPTSSLVYDKRGFTKHIQALIRVGKNKQWIISARKDGSVGLYKVSEPAKRSPEEQAKEEEAKKEDTKKNDKNKPAFATKIGEDGRFPLIYEWPAHTATNPLPEDAPKHARGDSIVGLAEEYPGGIVMTLSKEGKLVAYDLLAASMSQKQDSANDEEKNKESTFSSKTVLATQNLPGKEYTCLAVHPSRPGIIAVAGNEVEVKVYGADWENEDKEKEVLTPLWQPRNVKRDELGLKIPIWVESVFFLEEPSNTSPIGTSWGYLDEDDEEEKKKKFTFTTKLATVTHHGEVRIYHPEKSPRPVTRLRLTQRDGDFLSIAGVGKLHYNKEDTVEKGNEDDDNEDIYSATPLSLLVTDRKTSTYVVNIEDNTRLKMVGKLHGATGSIGALAQYTQPAATDGEGVESYENGAQQYVVTGSLDRFVRVYDPDTRRQAAKVYVGTRPTGVIVLDGFEKDGGYDGETEERVKRQREEAEDEALWSKLDKAEDEEPSKPVKKSRTE</sequence>
<protein>
    <recommendedName>
        <fullName evidence="5">Ribosome biogenesis protein NSA1</fullName>
    </recommendedName>
</protein>
<accession>A0A5E8BED5</accession>
<gene>
    <name evidence="3" type="ORF">SAPINGB_P002092</name>
</gene>
<dbReference type="RefSeq" id="XP_031852703.1">
    <property type="nucleotide sequence ID" value="XM_031996812.1"/>
</dbReference>
<feature type="compositionally biased region" description="Basic and acidic residues" evidence="2">
    <location>
        <begin position="480"/>
        <end position="498"/>
    </location>
</feature>
<dbReference type="InterPro" id="IPR011047">
    <property type="entry name" value="Quinoprotein_ADH-like_sf"/>
</dbReference>
<dbReference type="Proteomes" id="UP000398389">
    <property type="component" value="Unassembled WGS sequence"/>
</dbReference>
<organism evidence="3 4">
    <name type="scientific">Magnusiomyces paraingens</name>
    <dbReference type="NCBI Taxonomy" id="2606893"/>
    <lineage>
        <taxon>Eukaryota</taxon>
        <taxon>Fungi</taxon>
        <taxon>Dikarya</taxon>
        <taxon>Ascomycota</taxon>
        <taxon>Saccharomycotina</taxon>
        <taxon>Dipodascomycetes</taxon>
        <taxon>Dipodascales</taxon>
        <taxon>Dipodascaceae</taxon>
        <taxon>Magnusiomyces</taxon>
    </lineage>
</organism>
<feature type="compositionally biased region" description="Basic and acidic residues" evidence="2">
    <location>
        <begin position="76"/>
        <end position="103"/>
    </location>
</feature>
<dbReference type="InterPro" id="IPR015943">
    <property type="entry name" value="WD40/YVTN_repeat-like_dom_sf"/>
</dbReference>
<dbReference type="GeneID" id="43580912"/>
<evidence type="ECO:0000313" key="3">
    <source>
        <dbReference type="EMBL" id="VVT49077.1"/>
    </source>
</evidence>
<dbReference type="AlphaFoldDB" id="A0A5E8BED5"/>
<dbReference type="EMBL" id="CABVLU010000002">
    <property type="protein sequence ID" value="VVT49077.1"/>
    <property type="molecule type" value="Genomic_DNA"/>
</dbReference>
<evidence type="ECO:0008006" key="5">
    <source>
        <dbReference type="Google" id="ProtNLM"/>
    </source>
</evidence>
<evidence type="ECO:0000256" key="1">
    <source>
        <dbReference type="ARBA" id="ARBA00011187"/>
    </source>
</evidence>
<evidence type="ECO:0000313" key="4">
    <source>
        <dbReference type="Proteomes" id="UP000398389"/>
    </source>
</evidence>
<name>A0A5E8BED5_9ASCO</name>
<reference evidence="3 4" key="1">
    <citation type="submission" date="2019-09" db="EMBL/GenBank/DDBJ databases">
        <authorList>
            <person name="Brejova B."/>
        </authorList>
    </citation>
    <scope>NUCLEOTIDE SEQUENCE [LARGE SCALE GENOMIC DNA]</scope>
</reference>
<feature type="region of interest" description="Disordered" evidence="2">
    <location>
        <begin position="480"/>
        <end position="527"/>
    </location>
</feature>
<comment type="subunit">
    <text evidence="1">Component of the pre-66S ribosomal particle.</text>
</comment>
<keyword evidence="4" id="KW-1185">Reference proteome</keyword>
<dbReference type="PANTHER" id="PTHR16038:SF4">
    <property type="entry name" value="WD REPEAT-CONTAINING PROTEIN 74"/>
    <property type="match status" value="1"/>
</dbReference>
<dbReference type="Gene3D" id="2.130.10.10">
    <property type="entry name" value="YVTN repeat-like/Quinoprotein amine dehydrogenase"/>
    <property type="match status" value="1"/>
</dbReference>
<dbReference type="GO" id="GO:0005730">
    <property type="term" value="C:nucleolus"/>
    <property type="evidence" value="ECO:0007669"/>
    <property type="project" value="InterPro"/>
</dbReference>
<dbReference type="PANTHER" id="PTHR16038">
    <property type="entry name" value="NOP SEVEN ASSOCIATED PROTEIN 1"/>
    <property type="match status" value="1"/>
</dbReference>